<keyword evidence="3" id="KW-1185">Reference proteome</keyword>
<feature type="region of interest" description="Disordered" evidence="1">
    <location>
        <begin position="18"/>
        <end position="110"/>
    </location>
</feature>
<reference evidence="2 3" key="1">
    <citation type="journal article" date="2019" name="Sci. Rep.">
        <title>Orb-weaving spider Araneus ventricosus genome elucidates the spidroin gene catalogue.</title>
        <authorList>
            <person name="Kono N."/>
            <person name="Nakamura H."/>
            <person name="Ohtoshi R."/>
            <person name="Moran D.A.P."/>
            <person name="Shinohara A."/>
            <person name="Yoshida Y."/>
            <person name="Fujiwara M."/>
            <person name="Mori M."/>
            <person name="Tomita M."/>
            <person name="Arakawa K."/>
        </authorList>
    </citation>
    <scope>NUCLEOTIDE SEQUENCE [LARGE SCALE GENOMIC DNA]</scope>
</reference>
<proteinExistence type="predicted"/>
<organism evidence="2 3">
    <name type="scientific">Araneus ventricosus</name>
    <name type="common">Orbweaver spider</name>
    <name type="synonym">Epeira ventricosa</name>
    <dbReference type="NCBI Taxonomy" id="182803"/>
    <lineage>
        <taxon>Eukaryota</taxon>
        <taxon>Metazoa</taxon>
        <taxon>Ecdysozoa</taxon>
        <taxon>Arthropoda</taxon>
        <taxon>Chelicerata</taxon>
        <taxon>Arachnida</taxon>
        <taxon>Araneae</taxon>
        <taxon>Araneomorphae</taxon>
        <taxon>Entelegynae</taxon>
        <taxon>Araneoidea</taxon>
        <taxon>Araneidae</taxon>
        <taxon>Araneus</taxon>
    </lineage>
</organism>
<accession>A0A4Y2LQ19</accession>
<comment type="caution">
    <text evidence="2">The sequence shown here is derived from an EMBL/GenBank/DDBJ whole genome shotgun (WGS) entry which is preliminary data.</text>
</comment>
<sequence length="138" mass="15415">MNFVSANVLVKWAPSETKVVTKSVKGTKAADEKNLVKRTKATDEKKPVKRNKATDEKTPEKRKSVKKISTSSRETTPLSLKENLNEYASPQTRYNLRSRGSTPAQSPNVSIMSPVQQKYLVDAVSKKLQNKLPISSRI</sequence>
<name>A0A4Y2LQ19_ARAVE</name>
<evidence type="ECO:0000256" key="1">
    <source>
        <dbReference type="SAM" id="MobiDB-lite"/>
    </source>
</evidence>
<feature type="compositionally biased region" description="Low complexity" evidence="1">
    <location>
        <begin position="18"/>
        <end position="27"/>
    </location>
</feature>
<evidence type="ECO:0000313" key="2">
    <source>
        <dbReference type="EMBL" id="GBN16549.1"/>
    </source>
</evidence>
<feature type="compositionally biased region" description="Polar residues" evidence="1">
    <location>
        <begin position="67"/>
        <end position="78"/>
    </location>
</feature>
<gene>
    <name evidence="2" type="ORF">AVEN_227751_1</name>
</gene>
<protein>
    <submittedName>
        <fullName evidence="2">Uncharacterized protein</fullName>
    </submittedName>
</protein>
<dbReference type="Proteomes" id="UP000499080">
    <property type="component" value="Unassembled WGS sequence"/>
</dbReference>
<dbReference type="EMBL" id="BGPR01006163">
    <property type="protein sequence ID" value="GBN16549.1"/>
    <property type="molecule type" value="Genomic_DNA"/>
</dbReference>
<dbReference type="AlphaFoldDB" id="A0A4Y2LQ19"/>
<evidence type="ECO:0000313" key="3">
    <source>
        <dbReference type="Proteomes" id="UP000499080"/>
    </source>
</evidence>
<feature type="compositionally biased region" description="Basic and acidic residues" evidence="1">
    <location>
        <begin position="28"/>
        <end position="62"/>
    </location>
</feature>
<feature type="compositionally biased region" description="Polar residues" evidence="1">
    <location>
        <begin position="86"/>
        <end position="110"/>
    </location>
</feature>